<comment type="caution">
    <text evidence="1">The sequence shown here is derived from an EMBL/GenBank/DDBJ whole genome shotgun (WGS) entry which is preliminary data.</text>
</comment>
<feature type="non-terminal residue" evidence="1">
    <location>
        <position position="264"/>
    </location>
</feature>
<name>X1HBY9_9ZZZZ</name>
<dbReference type="AlphaFoldDB" id="X1HBY9"/>
<proteinExistence type="predicted"/>
<protein>
    <submittedName>
        <fullName evidence="1">Uncharacterized protein</fullName>
    </submittedName>
</protein>
<sequence length="264" mass="29941">PYLMSADVQARADVEQLVTYDLAVGQSYETRHLSLRASAVRGQCKLSFSTLVNGGTVCGSYDVHLVDAAPFVTIQTEVRDVNATKNIQPQLARYFPGNTVYGYFNRTEELALALRDMLANSIDSRYALRPRGNSRTVTLDGLVEGRAAPRFVTRIFPGLNLTKYRYRKMTGFAEHKTDGSTYNDMVFDGYKYDLYMEGTTDAKNIGRYEVGLILLGTPQSAEWNHKYRQGRIPILKIKARIEGGKMYDEEVRYHRPDETAYIIF</sequence>
<accession>X1HBY9</accession>
<organism evidence="1">
    <name type="scientific">marine sediment metagenome</name>
    <dbReference type="NCBI Taxonomy" id="412755"/>
    <lineage>
        <taxon>unclassified sequences</taxon>
        <taxon>metagenomes</taxon>
        <taxon>ecological metagenomes</taxon>
    </lineage>
</organism>
<evidence type="ECO:0000313" key="1">
    <source>
        <dbReference type="EMBL" id="GAH66907.1"/>
    </source>
</evidence>
<feature type="non-terminal residue" evidence="1">
    <location>
        <position position="1"/>
    </location>
</feature>
<dbReference type="EMBL" id="BARU01030758">
    <property type="protein sequence ID" value="GAH66907.1"/>
    <property type="molecule type" value="Genomic_DNA"/>
</dbReference>
<reference evidence="1" key="1">
    <citation type="journal article" date="2014" name="Front. Microbiol.">
        <title>High frequency of phylogenetically diverse reductive dehalogenase-homologous genes in deep subseafloor sedimentary metagenomes.</title>
        <authorList>
            <person name="Kawai M."/>
            <person name="Futagami T."/>
            <person name="Toyoda A."/>
            <person name="Takaki Y."/>
            <person name="Nishi S."/>
            <person name="Hori S."/>
            <person name="Arai W."/>
            <person name="Tsubouchi T."/>
            <person name="Morono Y."/>
            <person name="Uchiyama I."/>
            <person name="Ito T."/>
            <person name="Fujiyama A."/>
            <person name="Inagaki F."/>
            <person name="Takami H."/>
        </authorList>
    </citation>
    <scope>NUCLEOTIDE SEQUENCE</scope>
    <source>
        <strain evidence="1">Expedition CK06-06</strain>
    </source>
</reference>
<gene>
    <name evidence="1" type="ORF">S03H2_48751</name>
</gene>